<evidence type="ECO:0000313" key="1">
    <source>
        <dbReference type="EMBL" id="CAD7668844.1"/>
    </source>
</evidence>
<organism evidence="1">
    <name type="scientific">Oppiella nova</name>
    <dbReference type="NCBI Taxonomy" id="334625"/>
    <lineage>
        <taxon>Eukaryota</taxon>
        <taxon>Metazoa</taxon>
        <taxon>Ecdysozoa</taxon>
        <taxon>Arthropoda</taxon>
        <taxon>Chelicerata</taxon>
        <taxon>Arachnida</taxon>
        <taxon>Acari</taxon>
        <taxon>Acariformes</taxon>
        <taxon>Sarcoptiformes</taxon>
        <taxon>Oribatida</taxon>
        <taxon>Brachypylina</taxon>
        <taxon>Oppioidea</taxon>
        <taxon>Oppiidae</taxon>
        <taxon>Oppiella</taxon>
    </lineage>
</organism>
<dbReference type="EMBL" id="OC977234">
    <property type="protein sequence ID" value="CAD7668844.1"/>
    <property type="molecule type" value="Genomic_DNA"/>
</dbReference>
<protein>
    <submittedName>
        <fullName evidence="1">Uncharacterized protein</fullName>
    </submittedName>
</protein>
<reference evidence="1" key="1">
    <citation type="submission" date="2020-11" db="EMBL/GenBank/DDBJ databases">
        <authorList>
            <person name="Tran Van P."/>
        </authorList>
    </citation>
    <scope>NUCLEOTIDE SEQUENCE</scope>
</reference>
<dbReference type="EMBL" id="CAJPVJ010062409">
    <property type="protein sequence ID" value="CAG2184293.1"/>
    <property type="molecule type" value="Genomic_DNA"/>
</dbReference>
<proteinExistence type="predicted"/>
<gene>
    <name evidence="1" type="ORF">ONB1V03_LOCUS23713</name>
</gene>
<feature type="non-terminal residue" evidence="1">
    <location>
        <position position="1"/>
    </location>
</feature>
<accession>A0A7R9MVR1</accession>
<dbReference type="Proteomes" id="UP000728032">
    <property type="component" value="Unassembled WGS sequence"/>
</dbReference>
<name>A0A7R9MVR1_9ACAR</name>
<keyword evidence="2" id="KW-1185">Reference proteome</keyword>
<evidence type="ECO:0000313" key="2">
    <source>
        <dbReference type="Proteomes" id="UP000728032"/>
    </source>
</evidence>
<dbReference type="AlphaFoldDB" id="A0A7R9MVR1"/>
<sequence>MVDMEGMEGMVGTVEAMEVTEVDMVAVMEDMVAMDLAVKRLDIDYRYITKKLYKRAQL</sequence>